<accession>A0A9P7FAW1</accession>
<evidence type="ECO:0000313" key="3">
    <source>
        <dbReference type="Proteomes" id="UP000823399"/>
    </source>
</evidence>
<comment type="caution">
    <text evidence="2">The sequence shown here is derived from an EMBL/GenBank/DDBJ whole genome shotgun (WGS) entry which is preliminary data.</text>
</comment>
<sequence>MSNNASALSKMAETAGSSTATGPATSGNTSQTNIDGYRCSHISKLDANVGLIETISEELLPGQRVSAVAGPYIAMLDEVKAEFTQASDISAGNQRACLDEPALVDEEAPLLENRSRAGTVEPGEPTRKGSKLNYSSIEAVIKSRKYELLSPNLEQTNEILKNWLQDQKEVHQYLMYHKFTPEFHKSGWTEIVAEPQLPITNMTLAVNGIPENALAVQAPVAMHMSVHMNKMDTAGGSATLKQNILRIQSPGQIERPLKHPYHRHGLISLNTSFSPTTDML</sequence>
<dbReference type="GeneID" id="64695727"/>
<keyword evidence="3" id="KW-1185">Reference proteome</keyword>
<evidence type="ECO:0000313" key="2">
    <source>
        <dbReference type="EMBL" id="KAG2112655.1"/>
    </source>
</evidence>
<reference evidence="2" key="1">
    <citation type="journal article" date="2020" name="New Phytol.">
        <title>Comparative genomics reveals dynamic genome evolution in host specialist ectomycorrhizal fungi.</title>
        <authorList>
            <person name="Lofgren L.A."/>
            <person name="Nguyen N.H."/>
            <person name="Vilgalys R."/>
            <person name="Ruytinx J."/>
            <person name="Liao H.L."/>
            <person name="Branco S."/>
            <person name="Kuo A."/>
            <person name="LaButti K."/>
            <person name="Lipzen A."/>
            <person name="Andreopoulos W."/>
            <person name="Pangilinan J."/>
            <person name="Riley R."/>
            <person name="Hundley H."/>
            <person name="Na H."/>
            <person name="Barry K."/>
            <person name="Grigoriev I.V."/>
            <person name="Stajich J.E."/>
            <person name="Kennedy P.G."/>
        </authorList>
    </citation>
    <scope>NUCLEOTIDE SEQUENCE</scope>
    <source>
        <strain evidence="2">FC423</strain>
    </source>
</reference>
<feature type="compositionally biased region" description="Low complexity" evidence="1">
    <location>
        <begin position="12"/>
        <end position="30"/>
    </location>
</feature>
<protein>
    <submittedName>
        <fullName evidence="2">Uncharacterized protein</fullName>
    </submittedName>
</protein>
<evidence type="ECO:0000256" key="1">
    <source>
        <dbReference type="SAM" id="MobiDB-lite"/>
    </source>
</evidence>
<dbReference type="RefSeq" id="XP_041295454.1">
    <property type="nucleotide sequence ID" value="XM_041433468.1"/>
</dbReference>
<name>A0A9P7FAW1_9AGAM</name>
<proteinExistence type="predicted"/>
<organism evidence="2 3">
    <name type="scientific">Suillus discolor</name>
    <dbReference type="NCBI Taxonomy" id="1912936"/>
    <lineage>
        <taxon>Eukaryota</taxon>
        <taxon>Fungi</taxon>
        <taxon>Dikarya</taxon>
        <taxon>Basidiomycota</taxon>
        <taxon>Agaricomycotina</taxon>
        <taxon>Agaricomycetes</taxon>
        <taxon>Agaricomycetidae</taxon>
        <taxon>Boletales</taxon>
        <taxon>Suillineae</taxon>
        <taxon>Suillaceae</taxon>
        <taxon>Suillus</taxon>
    </lineage>
</organism>
<dbReference type="EMBL" id="JABBWM010000014">
    <property type="protein sequence ID" value="KAG2112655.1"/>
    <property type="molecule type" value="Genomic_DNA"/>
</dbReference>
<dbReference type="OrthoDB" id="2655894at2759"/>
<dbReference type="Proteomes" id="UP000823399">
    <property type="component" value="Unassembled WGS sequence"/>
</dbReference>
<feature type="region of interest" description="Disordered" evidence="1">
    <location>
        <begin position="1"/>
        <end position="32"/>
    </location>
</feature>
<dbReference type="AlphaFoldDB" id="A0A9P7FAW1"/>
<gene>
    <name evidence="2" type="ORF">F5147DRAFT_650811</name>
</gene>